<accession>A0A8K0XRW7</accession>
<keyword evidence="3" id="KW-1185">Reference proteome</keyword>
<evidence type="ECO:0000313" key="3">
    <source>
        <dbReference type="Proteomes" id="UP000813824"/>
    </source>
</evidence>
<evidence type="ECO:0008006" key="4">
    <source>
        <dbReference type="Google" id="ProtNLM"/>
    </source>
</evidence>
<comment type="caution">
    <text evidence="2">The sequence shown here is derived from an EMBL/GenBank/DDBJ whole genome shotgun (WGS) entry which is preliminary data.</text>
</comment>
<evidence type="ECO:0000256" key="1">
    <source>
        <dbReference type="SAM" id="Phobius"/>
    </source>
</evidence>
<dbReference type="OrthoDB" id="2809629at2759"/>
<reference evidence="2" key="1">
    <citation type="journal article" date="2021" name="New Phytol.">
        <title>Evolutionary innovations through gain and loss of genes in the ectomycorrhizal Boletales.</title>
        <authorList>
            <person name="Wu G."/>
            <person name="Miyauchi S."/>
            <person name="Morin E."/>
            <person name="Kuo A."/>
            <person name="Drula E."/>
            <person name="Varga T."/>
            <person name="Kohler A."/>
            <person name="Feng B."/>
            <person name="Cao Y."/>
            <person name="Lipzen A."/>
            <person name="Daum C."/>
            <person name="Hundley H."/>
            <person name="Pangilinan J."/>
            <person name="Johnson J."/>
            <person name="Barry K."/>
            <person name="LaButti K."/>
            <person name="Ng V."/>
            <person name="Ahrendt S."/>
            <person name="Min B."/>
            <person name="Choi I.G."/>
            <person name="Park H."/>
            <person name="Plett J.M."/>
            <person name="Magnuson J."/>
            <person name="Spatafora J.W."/>
            <person name="Nagy L.G."/>
            <person name="Henrissat B."/>
            <person name="Grigoriev I.V."/>
            <person name="Yang Z.L."/>
            <person name="Xu J."/>
            <person name="Martin F.M."/>
        </authorList>
    </citation>
    <scope>NUCLEOTIDE SEQUENCE</scope>
    <source>
        <strain evidence="2">KKN 215</strain>
    </source>
</reference>
<dbReference type="AlphaFoldDB" id="A0A8K0XRW7"/>
<dbReference type="EMBL" id="JAEVFJ010000009">
    <property type="protein sequence ID" value="KAH8102722.1"/>
    <property type="molecule type" value="Genomic_DNA"/>
</dbReference>
<dbReference type="Proteomes" id="UP000813824">
    <property type="component" value="Unassembled WGS sequence"/>
</dbReference>
<evidence type="ECO:0000313" key="2">
    <source>
        <dbReference type="EMBL" id="KAH8102722.1"/>
    </source>
</evidence>
<keyword evidence="1" id="KW-0472">Membrane</keyword>
<sequence length="240" mass="25721">MRSVGHLRHTLRNRFVQQAQYKRTFTRRAENHRSHLNDLSALSPQPHQLSPPSTINMFFSKFFVPTFALLSAAAVVFASPVAQPVAELAKRGGGQDVYDTCKNLHDSCLPVIAGLTPLAVATDIAAKVDVLADLFVNAKVDLLGLVGVDVSAFVDVIVAANVDLIVKLIVALSTCNILDLTIFAKVDAFISAYLAALAKIDASVVVKIGKGIPLLNLHLFVTLKLFLTATILGLVSILGL</sequence>
<name>A0A8K0XRW7_9AGAR</name>
<keyword evidence="1" id="KW-1133">Transmembrane helix</keyword>
<keyword evidence="1" id="KW-0812">Transmembrane</keyword>
<gene>
    <name evidence="2" type="ORF">BXZ70DRAFT_1063478</name>
</gene>
<protein>
    <recommendedName>
        <fullName evidence="4">Transmembrane protein</fullName>
    </recommendedName>
</protein>
<proteinExistence type="predicted"/>
<feature type="transmembrane region" description="Helical" evidence="1">
    <location>
        <begin position="217"/>
        <end position="238"/>
    </location>
</feature>
<organism evidence="2 3">
    <name type="scientific">Cristinia sonorae</name>
    <dbReference type="NCBI Taxonomy" id="1940300"/>
    <lineage>
        <taxon>Eukaryota</taxon>
        <taxon>Fungi</taxon>
        <taxon>Dikarya</taxon>
        <taxon>Basidiomycota</taxon>
        <taxon>Agaricomycotina</taxon>
        <taxon>Agaricomycetes</taxon>
        <taxon>Agaricomycetidae</taxon>
        <taxon>Agaricales</taxon>
        <taxon>Pleurotineae</taxon>
        <taxon>Stephanosporaceae</taxon>
        <taxon>Cristinia</taxon>
    </lineage>
</organism>